<protein>
    <recommendedName>
        <fullName evidence="12">EamA domain-containing protein</fullName>
    </recommendedName>
</protein>
<keyword evidence="11" id="KW-1185">Reference proteome</keyword>
<dbReference type="Pfam" id="PF08449">
    <property type="entry name" value="UAA"/>
    <property type="match status" value="1"/>
</dbReference>
<dbReference type="PANTHER" id="PTHR10778">
    <property type="entry name" value="SOLUTE CARRIER FAMILY 35 MEMBER B"/>
    <property type="match status" value="1"/>
</dbReference>
<dbReference type="VEuPathDB" id="FungiDB:H310_01816"/>
<feature type="transmembrane region" description="Helical" evidence="8">
    <location>
        <begin position="68"/>
        <end position="87"/>
    </location>
</feature>
<keyword evidence="7 8" id="KW-0472">Membrane</keyword>
<dbReference type="PANTHER" id="PTHR10778:SF10">
    <property type="entry name" value="SOLUTE CARRIER FAMILY 35 MEMBER B1"/>
    <property type="match status" value="1"/>
</dbReference>
<accession>A0A3R6WNI1</accession>
<evidence type="ECO:0000256" key="4">
    <source>
        <dbReference type="ARBA" id="ARBA00022692"/>
    </source>
</evidence>
<evidence type="ECO:0000256" key="9">
    <source>
        <dbReference type="SAM" id="SignalP"/>
    </source>
</evidence>
<evidence type="ECO:0000256" key="2">
    <source>
        <dbReference type="ARBA" id="ARBA00010694"/>
    </source>
</evidence>
<dbReference type="GO" id="GO:0005789">
    <property type="term" value="C:endoplasmic reticulum membrane"/>
    <property type="evidence" value="ECO:0007669"/>
    <property type="project" value="UniProtKB-SubCell"/>
</dbReference>
<dbReference type="InterPro" id="IPR013657">
    <property type="entry name" value="SCL35B1-4/HUT1"/>
</dbReference>
<name>A0A3R6WNI1_9STRA</name>
<dbReference type="InterPro" id="IPR037185">
    <property type="entry name" value="EmrE-like"/>
</dbReference>
<evidence type="ECO:0000313" key="11">
    <source>
        <dbReference type="Proteomes" id="UP000285060"/>
    </source>
</evidence>
<feature type="chain" id="PRO_5018696053" description="EamA domain-containing protein" evidence="9">
    <location>
        <begin position="22"/>
        <end position="423"/>
    </location>
</feature>
<evidence type="ECO:0000256" key="3">
    <source>
        <dbReference type="ARBA" id="ARBA00022448"/>
    </source>
</evidence>
<reference evidence="10 11" key="1">
    <citation type="submission" date="2018-08" db="EMBL/GenBank/DDBJ databases">
        <title>Aphanomyces genome sequencing and annotation.</title>
        <authorList>
            <person name="Minardi D."/>
            <person name="Oidtmann B."/>
            <person name="Van Der Giezen M."/>
            <person name="Studholme D.J."/>
        </authorList>
    </citation>
    <scope>NUCLEOTIDE SEQUENCE [LARGE SCALE GENOMIC DNA]</scope>
    <source>
        <strain evidence="10 11">NJM0002</strain>
    </source>
</reference>
<dbReference type="GO" id="GO:0005460">
    <property type="term" value="F:UDP-glucose transmembrane transporter activity"/>
    <property type="evidence" value="ECO:0007669"/>
    <property type="project" value="TreeGrafter"/>
</dbReference>
<dbReference type="Proteomes" id="UP000285060">
    <property type="component" value="Unassembled WGS sequence"/>
</dbReference>
<proteinExistence type="inferred from homology"/>
<gene>
    <name evidence="10" type="ORF">DYB32_003681</name>
</gene>
<dbReference type="GO" id="GO:0000139">
    <property type="term" value="C:Golgi membrane"/>
    <property type="evidence" value="ECO:0007669"/>
    <property type="project" value="TreeGrafter"/>
</dbReference>
<evidence type="ECO:0000256" key="1">
    <source>
        <dbReference type="ARBA" id="ARBA00004477"/>
    </source>
</evidence>
<feature type="signal peptide" evidence="9">
    <location>
        <begin position="1"/>
        <end position="21"/>
    </location>
</feature>
<dbReference type="GO" id="GO:0005459">
    <property type="term" value="F:UDP-galactose transmembrane transporter activity"/>
    <property type="evidence" value="ECO:0007669"/>
    <property type="project" value="TreeGrafter"/>
</dbReference>
<feature type="transmembrane region" description="Helical" evidence="8">
    <location>
        <begin position="199"/>
        <end position="217"/>
    </location>
</feature>
<evidence type="ECO:0000256" key="5">
    <source>
        <dbReference type="ARBA" id="ARBA00022824"/>
    </source>
</evidence>
<keyword evidence="6 8" id="KW-1133">Transmembrane helix</keyword>
<dbReference type="SUPFAM" id="SSF103481">
    <property type="entry name" value="Multidrug resistance efflux transporter EmrE"/>
    <property type="match status" value="1"/>
</dbReference>
<sequence>MSGYFLSVRIIFFSAFTLTTHRRQHPAVGEMLHLDMPVIKYAMAARCHYIFQIISFTTRVSYANQQNVLFLICAFNVVVWFALYAYFQEKLTIHGDAPPELVVMCPQYFIYTVVAYCGLFIKRASTRKEKCSSARASIGTVQQPPWHAFVFIAAATFGSYYFSFRALRHVSYLLKVLGKTCKPIPILLVGLCFGKTYSLRKYTSVLLITAGAALFFLSQTQSRPSLSSAPHDDSSDSAPLMGVALLTLSLFCDGLAGALEDKCIAEFNVGPFDLMFRISWASCGFCAVLLGRDWMTLVMGLSQDKWLLIALIGICGGLGQVFMFLSIATFGSLSTSVVGTCRKMITVLSSIYMFEHPLSPGQLAGLFLAFLGMVFSTAAAKSKHSSAPHQDPACDIMPKAPMELNDFCTVHQRKDPANVDHVV</sequence>
<keyword evidence="5" id="KW-0256">Endoplasmic reticulum</keyword>
<dbReference type="AlphaFoldDB" id="A0A3R6WNI1"/>
<evidence type="ECO:0000256" key="8">
    <source>
        <dbReference type="SAM" id="Phobius"/>
    </source>
</evidence>
<feature type="transmembrane region" description="Helical" evidence="8">
    <location>
        <begin position="238"/>
        <end position="259"/>
    </location>
</feature>
<evidence type="ECO:0000313" key="10">
    <source>
        <dbReference type="EMBL" id="RHY31204.1"/>
    </source>
</evidence>
<feature type="transmembrane region" description="Helical" evidence="8">
    <location>
        <begin position="107"/>
        <end position="125"/>
    </location>
</feature>
<evidence type="ECO:0008006" key="12">
    <source>
        <dbReference type="Google" id="ProtNLM"/>
    </source>
</evidence>
<feature type="transmembrane region" description="Helical" evidence="8">
    <location>
        <begin position="363"/>
        <end position="380"/>
    </location>
</feature>
<comment type="similarity">
    <text evidence="2">Belongs to the nucleotide-sugar transporter family. SLC35B subfamily.</text>
</comment>
<keyword evidence="9" id="KW-0732">Signal</keyword>
<evidence type="ECO:0000256" key="6">
    <source>
        <dbReference type="ARBA" id="ARBA00022989"/>
    </source>
</evidence>
<dbReference type="EMBL" id="QUSY01000235">
    <property type="protein sequence ID" value="RHY31204.1"/>
    <property type="molecule type" value="Genomic_DNA"/>
</dbReference>
<keyword evidence="4 8" id="KW-0812">Transmembrane</keyword>
<feature type="transmembrane region" description="Helical" evidence="8">
    <location>
        <begin position="306"/>
        <end position="328"/>
    </location>
</feature>
<evidence type="ECO:0000256" key="7">
    <source>
        <dbReference type="ARBA" id="ARBA00023136"/>
    </source>
</evidence>
<organism evidence="10 11">
    <name type="scientific">Aphanomyces invadans</name>
    <dbReference type="NCBI Taxonomy" id="157072"/>
    <lineage>
        <taxon>Eukaryota</taxon>
        <taxon>Sar</taxon>
        <taxon>Stramenopiles</taxon>
        <taxon>Oomycota</taxon>
        <taxon>Saprolegniomycetes</taxon>
        <taxon>Saprolegniales</taxon>
        <taxon>Verrucalvaceae</taxon>
        <taxon>Aphanomyces</taxon>
    </lineage>
</organism>
<comment type="caution">
    <text evidence="10">The sequence shown here is derived from an EMBL/GenBank/DDBJ whole genome shotgun (WGS) entry which is preliminary data.</text>
</comment>
<comment type="subcellular location">
    <subcellularLocation>
        <location evidence="1">Endoplasmic reticulum membrane</location>
        <topology evidence="1">Multi-pass membrane protein</topology>
    </subcellularLocation>
</comment>
<keyword evidence="3" id="KW-0813">Transport</keyword>